<dbReference type="GO" id="GO:0006508">
    <property type="term" value="P:proteolysis"/>
    <property type="evidence" value="ECO:0007669"/>
    <property type="project" value="UniProtKB-KW"/>
</dbReference>
<dbReference type="Gene3D" id="3.90.70.10">
    <property type="entry name" value="Cysteine proteinases"/>
    <property type="match status" value="1"/>
</dbReference>
<gene>
    <name evidence="3" type="ORF">ENJ10_12915</name>
</gene>
<dbReference type="PIRSF" id="PIRSF005700">
    <property type="entry name" value="PepC"/>
    <property type="match status" value="1"/>
</dbReference>
<reference evidence="3" key="1">
    <citation type="journal article" date="2020" name="mSystems">
        <title>Genome- and Community-Level Interaction Insights into Carbon Utilization and Element Cycling Functions of Hydrothermarchaeota in Hydrothermal Sediment.</title>
        <authorList>
            <person name="Zhou Z."/>
            <person name="Liu Y."/>
            <person name="Xu W."/>
            <person name="Pan J."/>
            <person name="Luo Z.H."/>
            <person name="Li M."/>
        </authorList>
    </citation>
    <scope>NUCLEOTIDE SEQUENCE [LARGE SCALE GENOMIC DNA]</scope>
    <source>
        <strain evidence="3">HyVt-456</strain>
    </source>
</reference>
<dbReference type="SUPFAM" id="SSF54001">
    <property type="entry name" value="Cysteine proteinases"/>
    <property type="match status" value="1"/>
</dbReference>
<keyword evidence="1" id="KW-0788">Thiol protease</keyword>
<comment type="caution">
    <text evidence="3">The sequence shown here is derived from an EMBL/GenBank/DDBJ whole genome shotgun (WGS) entry which is preliminary data.</text>
</comment>
<keyword evidence="1" id="KW-0645">Protease</keyword>
<organism evidence="3">
    <name type="scientific">Caldithrix abyssi</name>
    <dbReference type="NCBI Taxonomy" id="187145"/>
    <lineage>
        <taxon>Bacteria</taxon>
        <taxon>Pseudomonadati</taxon>
        <taxon>Calditrichota</taxon>
        <taxon>Calditrichia</taxon>
        <taxon>Calditrichales</taxon>
        <taxon>Calditrichaceae</taxon>
        <taxon>Caldithrix</taxon>
    </lineage>
</organism>
<keyword evidence="1" id="KW-0031">Aminopeptidase</keyword>
<evidence type="ECO:0000256" key="1">
    <source>
        <dbReference type="PIRNR" id="PIRNR005700"/>
    </source>
</evidence>
<dbReference type="Pfam" id="PF03051">
    <property type="entry name" value="Peptidase_C1_2"/>
    <property type="match status" value="1"/>
</dbReference>
<dbReference type="InterPro" id="IPR038765">
    <property type="entry name" value="Papain-like_cys_pep_sf"/>
</dbReference>
<name>A0A7V1LP87_CALAY</name>
<dbReference type="AlphaFoldDB" id="A0A7V1LP87"/>
<dbReference type="Proteomes" id="UP000886005">
    <property type="component" value="Unassembled WGS sequence"/>
</dbReference>
<evidence type="ECO:0000313" key="3">
    <source>
        <dbReference type="EMBL" id="HED11585.1"/>
    </source>
</evidence>
<keyword evidence="1" id="KW-0378">Hydrolase</keyword>
<accession>A0A7V1LP87</accession>
<feature type="signal peptide" evidence="2">
    <location>
        <begin position="1"/>
        <end position="16"/>
    </location>
</feature>
<feature type="chain" id="PRO_5030942998" description="Aminopeptidase" evidence="2">
    <location>
        <begin position="17"/>
        <end position="364"/>
    </location>
</feature>
<evidence type="ECO:0000256" key="2">
    <source>
        <dbReference type="SAM" id="SignalP"/>
    </source>
</evidence>
<dbReference type="EMBL" id="DRLD01000365">
    <property type="protein sequence ID" value="HED11585.1"/>
    <property type="molecule type" value="Genomic_DNA"/>
</dbReference>
<proteinExistence type="inferred from homology"/>
<keyword evidence="2" id="KW-0732">Signal</keyword>
<protein>
    <recommendedName>
        <fullName evidence="1">Aminopeptidase</fullName>
    </recommendedName>
</protein>
<sequence>MKFLIMIILLAGLSAAQTTKEWAAAEAGHLKIPATLDSFKTFPHLSPFNQDTTSSCWSFSTLSFLESEMARQGVAPVRLAVMYPVYWGFVEKAARYIETKGASHFAPGDLFTGVLKTIEKYGIVPQQVYHGQSLPGVYNHKELYAALDKYLAEIKKIKNWDREEGVEKITEILDHYLGRPPTRFDFKGKSYTPQSFLKDYCRIRPDDYRMYTSFSYAPFGGEVVLDVPDNWARIAEYRNLPLDQFYGNLIKALKRGYSAAIDADISEPGRLPEQDVCFIPAFDYPAAAIDQKAREFRFNNGSTTDDHLMHIVGYTRYADGDWFLVKDSWRNAWEGRHKGYYLMRGDYVKLKVLAYVLHKEALND</sequence>
<dbReference type="GO" id="GO:0070005">
    <property type="term" value="F:cysteine-type aminopeptidase activity"/>
    <property type="evidence" value="ECO:0007669"/>
    <property type="project" value="InterPro"/>
</dbReference>
<comment type="similarity">
    <text evidence="1">Belongs to the peptidase C1 family.</text>
</comment>
<dbReference type="InterPro" id="IPR004134">
    <property type="entry name" value="Peptidase_C1B"/>
</dbReference>